<accession>A0ABN2AV81</accession>
<feature type="compositionally biased region" description="Low complexity" evidence="1">
    <location>
        <begin position="167"/>
        <end position="181"/>
    </location>
</feature>
<keyword evidence="4" id="KW-1185">Reference proteome</keyword>
<organism evidence="3 4">
    <name type="scientific">Nocardioides humi</name>
    <dbReference type="NCBI Taxonomy" id="449461"/>
    <lineage>
        <taxon>Bacteria</taxon>
        <taxon>Bacillati</taxon>
        <taxon>Actinomycetota</taxon>
        <taxon>Actinomycetes</taxon>
        <taxon>Propionibacteriales</taxon>
        <taxon>Nocardioidaceae</taxon>
        <taxon>Nocardioides</taxon>
    </lineage>
</organism>
<evidence type="ECO:0000313" key="4">
    <source>
        <dbReference type="Proteomes" id="UP001500842"/>
    </source>
</evidence>
<dbReference type="RefSeq" id="WP_141003813.1">
    <property type="nucleotide sequence ID" value="NZ_BAAAOR010000025.1"/>
</dbReference>
<reference evidence="3 4" key="1">
    <citation type="journal article" date="2019" name="Int. J. Syst. Evol. Microbiol.">
        <title>The Global Catalogue of Microorganisms (GCM) 10K type strain sequencing project: providing services to taxonomists for standard genome sequencing and annotation.</title>
        <authorList>
            <consortium name="The Broad Institute Genomics Platform"/>
            <consortium name="The Broad Institute Genome Sequencing Center for Infectious Disease"/>
            <person name="Wu L."/>
            <person name="Ma J."/>
        </authorList>
    </citation>
    <scope>NUCLEOTIDE SEQUENCE [LARGE SCALE GENOMIC DNA]</scope>
    <source>
        <strain evidence="3 4">JCM 14942</strain>
    </source>
</reference>
<evidence type="ECO:0000256" key="2">
    <source>
        <dbReference type="SAM" id="Phobius"/>
    </source>
</evidence>
<evidence type="ECO:0000313" key="3">
    <source>
        <dbReference type="EMBL" id="GAA1527033.1"/>
    </source>
</evidence>
<keyword evidence="2" id="KW-1133">Transmembrane helix</keyword>
<proteinExistence type="predicted"/>
<dbReference type="Proteomes" id="UP001500842">
    <property type="component" value="Unassembled WGS sequence"/>
</dbReference>
<feature type="region of interest" description="Disordered" evidence="1">
    <location>
        <begin position="165"/>
        <end position="196"/>
    </location>
</feature>
<protein>
    <recommendedName>
        <fullName evidence="5">CopC domain-containing protein</fullName>
    </recommendedName>
</protein>
<comment type="caution">
    <text evidence="3">The sequence shown here is derived from an EMBL/GenBank/DDBJ whole genome shotgun (WGS) entry which is preliminary data.</text>
</comment>
<sequence>MSTTSPSRRRTRAVVAAFVTALVAALLLLPGARESGAAAIPPGGAGPDTPGTASSIATKKVPVGGTVKFTVQGFPGGETLYIKIDDEAFCTSPPFGACVYHQQKIPANGTVNGSMTLPAGLPAGSHTLRFLASQTVTENGQEVLKGYTRKSPAFTVEAASAEKADKGGAATSGAAPAEAGGDTTGQAPAAEPSSAGALVVTAPSGAAVTTTEEAAPPAAEPVLVATPTTSATDDDLVPMPWIGLYVLLGCLLVSSLMTTIAVFRRR</sequence>
<evidence type="ECO:0008006" key="5">
    <source>
        <dbReference type="Google" id="ProtNLM"/>
    </source>
</evidence>
<keyword evidence="2" id="KW-0812">Transmembrane</keyword>
<feature type="transmembrane region" description="Helical" evidence="2">
    <location>
        <begin position="241"/>
        <end position="263"/>
    </location>
</feature>
<dbReference type="EMBL" id="BAAAOR010000025">
    <property type="protein sequence ID" value="GAA1527033.1"/>
    <property type="molecule type" value="Genomic_DNA"/>
</dbReference>
<evidence type="ECO:0000256" key="1">
    <source>
        <dbReference type="SAM" id="MobiDB-lite"/>
    </source>
</evidence>
<keyword evidence="2" id="KW-0472">Membrane</keyword>
<name>A0ABN2AV81_9ACTN</name>
<gene>
    <name evidence="3" type="ORF">GCM10009788_33120</name>
</gene>